<protein>
    <submittedName>
        <fullName evidence="1">Uncharacterized protein</fullName>
    </submittedName>
</protein>
<evidence type="ECO:0000313" key="1">
    <source>
        <dbReference type="EMBL" id="SVD09589.1"/>
    </source>
</evidence>
<reference evidence="1" key="1">
    <citation type="submission" date="2018-05" db="EMBL/GenBank/DDBJ databases">
        <authorList>
            <person name="Lanie J.A."/>
            <person name="Ng W.-L."/>
            <person name="Kazmierczak K.M."/>
            <person name="Andrzejewski T.M."/>
            <person name="Davidsen T.M."/>
            <person name="Wayne K.J."/>
            <person name="Tettelin H."/>
            <person name="Glass J.I."/>
            <person name="Rusch D."/>
            <person name="Podicherti R."/>
            <person name="Tsui H.-C.T."/>
            <person name="Winkler M.E."/>
        </authorList>
    </citation>
    <scope>NUCLEOTIDE SEQUENCE</scope>
</reference>
<accession>A0A382SIA4</accession>
<dbReference type="EMBL" id="UINC01129301">
    <property type="protein sequence ID" value="SVD09589.1"/>
    <property type="molecule type" value="Genomic_DNA"/>
</dbReference>
<proteinExistence type="predicted"/>
<organism evidence="1">
    <name type="scientific">marine metagenome</name>
    <dbReference type="NCBI Taxonomy" id="408172"/>
    <lineage>
        <taxon>unclassified sequences</taxon>
        <taxon>metagenomes</taxon>
        <taxon>ecological metagenomes</taxon>
    </lineage>
</organism>
<sequence length="130" mass="14686">MAFWENHPAHTGFRPSEERLIINVATATVLRPGIEEPSNKPNSLIKMKWVMENADGHADSPWFAVVRIHGGTVWTGRGIPRRYCPQETHVYDVSGLTERTFPYGSYAAQHGFAGTHWAGRATRIIDWEGR</sequence>
<dbReference type="AlphaFoldDB" id="A0A382SIA4"/>
<name>A0A382SIA4_9ZZZZ</name>
<gene>
    <name evidence="1" type="ORF">METZ01_LOCUS362443</name>
</gene>